<feature type="region of interest" description="Disordered" evidence="1">
    <location>
        <begin position="357"/>
        <end position="440"/>
    </location>
</feature>
<reference evidence="2" key="1">
    <citation type="submission" date="2022-07" db="EMBL/GenBank/DDBJ databases">
        <title>Genome Sequence of Physisporinus lineatus.</title>
        <authorList>
            <person name="Buettner E."/>
        </authorList>
    </citation>
    <scope>NUCLEOTIDE SEQUENCE</scope>
    <source>
        <strain evidence="2">VT162</strain>
    </source>
</reference>
<feature type="region of interest" description="Disordered" evidence="1">
    <location>
        <begin position="1"/>
        <end position="131"/>
    </location>
</feature>
<keyword evidence="3" id="KW-1185">Reference proteome</keyword>
<dbReference type="EMBL" id="JANAWD010000013">
    <property type="protein sequence ID" value="KAJ3491358.1"/>
    <property type="molecule type" value="Genomic_DNA"/>
</dbReference>
<sequence length="560" mass="59332">MDTYGSPSQSPSLGPRRVSARRGSISASDPWGNHVAVNLNPSRSSSSRLTIVRVPPADPNAAARHGRHGSNASMSSTSSKGETGRISFAFTSFGPAGGSGGRAASPTSPRMRPASPSSPHRHSISLPQHTKLTPEQLVDLARTSCHPRPANSSTSAQTAAPAPVSFTPLPDSIYLPFIERPSEVAALISQQPSAKLFALLSQTFPAYARTPATESPPSIIPSVESDPKSWSYAELENWLKKVDRDEADDIVWVRKARECVLAHSELIWERIKGALGVPPELNVDDTELPPHMQRALALAGAKAAARAARRAEGNEGGDLDADVFEPDSPMEQPEELPPTSVVSELEVEDVISVEPVIATPIPPPSTSADQGMSSLQEVREEEEDENLDTLEGENALSSSHLEEPEVHGLRFSTSPSAPSVSLGSVMNSAGTSPSSARSFSFVGGRGISPASRFDEGYDPMRERGPGRPLFPTSFAQLSLEPSLGSSVKRTQSFSHPAQPSLPLRRAGSLGSGTTPGVRRSAPIAIAGGRRGRGAMPPKSEWPSDLSREHEYAVSTGSVES</sequence>
<organism evidence="2 3">
    <name type="scientific">Meripilus lineatus</name>
    <dbReference type="NCBI Taxonomy" id="2056292"/>
    <lineage>
        <taxon>Eukaryota</taxon>
        <taxon>Fungi</taxon>
        <taxon>Dikarya</taxon>
        <taxon>Basidiomycota</taxon>
        <taxon>Agaricomycotina</taxon>
        <taxon>Agaricomycetes</taxon>
        <taxon>Polyporales</taxon>
        <taxon>Meripilaceae</taxon>
        <taxon>Meripilus</taxon>
    </lineage>
</organism>
<feature type="compositionally biased region" description="Polar residues" evidence="1">
    <location>
        <begin position="411"/>
        <end position="438"/>
    </location>
</feature>
<accession>A0AAD5VBQ2</accession>
<gene>
    <name evidence="2" type="ORF">NLI96_g767</name>
</gene>
<dbReference type="Proteomes" id="UP001212997">
    <property type="component" value="Unassembled WGS sequence"/>
</dbReference>
<evidence type="ECO:0000313" key="2">
    <source>
        <dbReference type="EMBL" id="KAJ3491358.1"/>
    </source>
</evidence>
<feature type="compositionally biased region" description="Polar residues" evidence="1">
    <location>
        <begin position="483"/>
        <end position="497"/>
    </location>
</feature>
<name>A0AAD5VBQ2_9APHY</name>
<feature type="compositionally biased region" description="Acidic residues" evidence="1">
    <location>
        <begin position="315"/>
        <end position="325"/>
    </location>
</feature>
<dbReference type="AlphaFoldDB" id="A0AAD5VBQ2"/>
<feature type="compositionally biased region" description="Polar residues" evidence="1">
    <location>
        <begin position="70"/>
        <end position="81"/>
    </location>
</feature>
<comment type="caution">
    <text evidence="2">The sequence shown here is derived from an EMBL/GenBank/DDBJ whole genome shotgun (WGS) entry which is preliminary data.</text>
</comment>
<protein>
    <submittedName>
        <fullName evidence="2">Uncharacterized protein</fullName>
    </submittedName>
</protein>
<evidence type="ECO:0000313" key="3">
    <source>
        <dbReference type="Proteomes" id="UP001212997"/>
    </source>
</evidence>
<feature type="region of interest" description="Disordered" evidence="1">
    <location>
        <begin position="144"/>
        <end position="163"/>
    </location>
</feature>
<feature type="region of interest" description="Disordered" evidence="1">
    <location>
        <begin position="481"/>
        <end position="560"/>
    </location>
</feature>
<evidence type="ECO:0000256" key="1">
    <source>
        <dbReference type="SAM" id="MobiDB-lite"/>
    </source>
</evidence>
<feature type="compositionally biased region" description="Basic and acidic residues" evidence="1">
    <location>
        <begin position="452"/>
        <end position="465"/>
    </location>
</feature>
<feature type="region of interest" description="Disordered" evidence="1">
    <location>
        <begin position="448"/>
        <end position="467"/>
    </location>
</feature>
<feature type="compositionally biased region" description="Acidic residues" evidence="1">
    <location>
        <begin position="379"/>
        <end position="391"/>
    </location>
</feature>
<feature type="compositionally biased region" description="Polar residues" evidence="1">
    <location>
        <begin position="366"/>
        <end position="376"/>
    </location>
</feature>
<feature type="region of interest" description="Disordered" evidence="1">
    <location>
        <begin position="307"/>
        <end position="340"/>
    </location>
</feature>
<feature type="compositionally biased region" description="Polar residues" evidence="1">
    <location>
        <begin position="1"/>
        <end position="12"/>
    </location>
</feature>
<proteinExistence type="predicted"/>
<feature type="compositionally biased region" description="Low complexity" evidence="1">
    <location>
        <begin position="149"/>
        <end position="163"/>
    </location>
</feature>
<feature type="compositionally biased region" description="Low complexity" evidence="1">
    <location>
        <begin position="102"/>
        <end position="118"/>
    </location>
</feature>
<feature type="compositionally biased region" description="Low complexity" evidence="1">
    <location>
        <begin position="518"/>
        <end position="527"/>
    </location>
</feature>